<reference evidence="1 2" key="1">
    <citation type="journal article" date="2023" name="Insect Mol. Biol.">
        <title>Genome sequencing provides insights into the evolution of gene families encoding plant cell wall-degrading enzymes in longhorned beetles.</title>
        <authorList>
            <person name="Shin N.R."/>
            <person name="Okamura Y."/>
            <person name="Kirsch R."/>
            <person name="Pauchet Y."/>
        </authorList>
    </citation>
    <scope>NUCLEOTIDE SEQUENCE [LARGE SCALE GENOMIC DNA]</scope>
    <source>
        <strain evidence="1">EAD_L_NR</strain>
    </source>
</reference>
<organism evidence="1 2">
    <name type="scientific">Exocentrus adspersus</name>
    <dbReference type="NCBI Taxonomy" id="1586481"/>
    <lineage>
        <taxon>Eukaryota</taxon>
        <taxon>Metazoa</taxon>
        <taxon>Ecdysozoa</taxon>
        <taxon>Arthropoda</taxon>
        <taxon>Hexapoda</taxon>
        <taxon>Insecta</taxon>
        <taxon>Pterygota</taxon>
        <taxon>Neoptera</taxon>
        <taxon>Endopterygota</taxon>
        <taxon>Coleoptera</taxon>
        <taxon>Polyphaga</taxon>
        <taxon>Cucujiformia</taxon>
        <taxon>Chrysomeloidea</taxon>
        <taxon>Cerambycidae</taxon>
        <taxon>Lamiinae</taxon>
        <taxon>Acanthocinini</taxon>
        <taxon>Exocentrus</taxon>
    </lineage>
</organism>
<evidence type="ECO:0000313" key="1">
    <source>
        <dbReference type="EMBL" id="KAJ8910722.1"/>
    </source>
</evidence>
<evidence type="ECO:0000313" key="2">
    <source>
        <dbReference type="Proteomes" id="UP001159042"/>
    </source>
</evidence>
<sequence length="80" mass="9041">MSGALLMLPRPAKRLKTKYNPKRTKGKSPKLQALVTGSWIHGKDRSRSHQAKMKIVHIDRLTPYLEFHSNEAMTLSGSGR</sequence>
<dbReference type="EMBL" id="JANEYG010000258">
    <property type="protein sequence ID" value="KAJ8910722.1"/>
    <property type="molecule type" value="Genomic_DNA"/>
</dbReference>
<proteinExistence type="predicted"/>
<protein>
    <submittedName>
        <fullName evidence="1">Uncharacterized protein</fullName>
    </submittedName>
</protein>
<comment type="caution">
    <text evidence="1">The sequence shown here is derived from an EMBL/GenBank/DDBJ whole genome shotgun (WGS) entry which is preliminary data.</text>
</comment>
<accession>A0AAV8V9J6</accession>
<gene>
    <name evidence="1" type="ORF">NQ315_005896</name>
</gene>
<keyword evidence="2" id="KW-1185">Reference proteome</keyword>
<dbReference type="AlphaFoldDB" id="A0AAV8V9J6"/>
<name>A0AAV8V9J6_9CUCU</name>
<dbReference type="Proteomes" id="UP001159042">
    <property type="component" value="Unassembled WGS sequence"/>
</dbReference>